<dbReference type="AlphaFoldDB" id="A0A1V3IHK1"/>
<feature type="domain" description="DUF6396" evidence="1">
    <location>
        <begin position="170"/>
        <end position="221"/>
    </location>
</feature>
<keyword evidence="3" id="KW-1185">Reference proteome</keyword>
<protein>
    <recommendedName>
        <fullName evidence="1">DUF6396 domain-containing protein</fullName>
    </recommendedName>
</protein>
<sequence length="236" mass="26898">MAGYGGVYCIAAYNGDYKANLRLQWLLETGRVVVKKPQTEVYYLNKELEKTLPATAMYKLYYHLDGGYGVKTVKGGKFAYLRRAADMGSRDAQYELGQGLALINDKNSLRFRLDLREQLFQCATAQGQGKAAKWLGIYYGSDKKYKEAIQAYHQGVKAGNRQSAIGNRQSAFRLYLAFDINAVKHGDYLGVKTDPERSLRYEMIEKFLFDNEYLHATVPDLINSQNFLHKLGFYFA</sequence>
<evidence type="ECO:0000313" key="2">
    <source>
        <dbReference type="EMBL" id="OOF40652.1"/>
    </source>
</evidence>
<dbReference type="Pfam" id="PF19933">
    <property type="entry name" value="DUF6396"/>
    <property type="match status" value="1"/>
</dbReference>
<comment type="caution">
    <text evidence="2">The sequence shown here is derived from an EMBL/GenBank/DDBJ whole genome shotgun (WGS) entry which is preliminary data.</text>
</comment>
<reference evidence="2 3" key="1">
    <citation type="submission" date="2016-10" db="EMBL/GenBank/DDBJ databases">
        <title>Rodentibacter gen. nov. and new species.</title>
        <authorList>
            <person name="Christensen H."/>
        </authorList>
    </citation>
    <scope>NUCLEOTIDE SEQUENCE [LARGE SCALE GENOMIC DNA]</scope>
    <source>
        <strain evidence="2 3">CCUG17206</strain>
    </source>
</reference>
<dbReference type="OrthoDB" id="5670359at2"/>
<dbReference type="Proteomes" id="UP000189433">
    <property type="component" value="Unassembled WGS sequence"/>
</dbReference>
<proteinExistence type="predicted"/>
<organism evidence="2 3">
    <name type="scientific">Rodentibacter rarus</name>
    <dbReference type="NCBI Taxonomy" id="1908260"/>
    <lineage>
        <taxon>Bacteria</taxon>
        <taxon>Pseudomonadati</taxon>
        <taxon>Pseudomonadota</taxon>
        <taxon>Gammaproteobacteria</taxon>
        <taxon>Pasteurellales</taxon>
        <taxon>Pasteurellaceae</taxon>
        <taxon>Rodentibacter</taxon>
    </lineage>
</organism>
<accession>A0A1V3IHK1</accession>
<evidence type="ECO:0000313" key="3">
    <source>
        <dbReference type="Proteomes" id="UP000189433"/>
    </source>
</evidence>
<dbReference type="SUPFAM" id="SSF81901">
    <property type="entry name" value="HCP-like"/>
    <property type="match status" value="1"/>
</dbReference>
<gene>
    <name evidence="2" type="ORF">BKK50_09500</name>
</gene>
<dbReference type="STRING" id="1908260.BKK50_09500"/>
<evidence type="ECO:0000259" key="1">
    <source>
        <dbReference type="Pfam" id="PF19933"/>
    </source>
</evidence>
<dbReference type="InterPro" id="IPR045653">
    <property type="entry name" value="DUF6396"/>
</dbReference>
<name>A0A1V3IHK1_9PAST</name>
<dbReference type="InterPro" id="IPR011990">
    <property type="entry name" value="TPR-like_helical_dom_sf"/>
</dbReference>
<dbReference type="Gene3D" id="1.25.40.10">
    <property type="entry name" value="Tetratricopeptide repeat domain"/>
    <property type="match status" value="1"/>
</dbReference>
<dbReference type="EMBL" id="MLHJ01000100">
    <property type="protein sequence ID" value="OOF40652.1"/>
    <property type="molecule type" value="Genomic_DNA"/>
</dbReference>
<dbReference type="RefSeq" id="WP_077417604.1">
    <property type="nucleotide sequence ID" value="NZ_MLHJ01000100.1"/>
</dbReference>